<evidence type="ECO:0000256" key="1">
    <source>
        <dbReference type="SAM" id="Phobius"/>
    </source>
</evidence>
<dbReference type="AlphaFoldDB" id="A0A1H2QHU6"/>
<organism evidence="2 3">
    <name type="scientific">Marininema mesophilum</name>
    <dbReference type="NCBI Taxonomy" id="1048340"/>
    <lineage>
        <taxon>Bacteria</taxon>
        <taxon>Bacillati</taxon>
        <taxon>Bacillota</taxon>
        <taxon>Bacilli</taxon>
        <taxon>Bacillales</taxon>
        <taxon>Thermoactinomycetaceae</taxon>
        <taxon>Marininema</taxon>
    </lineage>
</organism>
<feature type="transmembrane region" description="Helical" evidence="1">
    <location>
        <begin position="288"/>
        <end position="310"/>
    </location>
</feature>
<feature type="transmembrane region" description="Helical" evidence="1">
    <location>
        <begin position="204"/>
        <end position="226"/>
    </location>
</feature>
<reference evidence="2 3" key="1">
    <citation type="submission" date="2016-10" db="EMBL/GenBank/DDBJ databases">
        <authorList>
            <person name="de Groot N.N."/>
        </authorList>
    </citation>
    <scope>NUCLEOTIDE SEQUENCE [LARGE SCALE GENOMIC DNA]</scope>
    <source>
        <strain evidence="2 3">DSM 45610</strain>
    </source>
</reference>
<dbReference type="EMBL" id="FNNQ01000001">
    <property type="protein sequence ID" value="SDW06763.1"/>
    <property type="molecule type" value="Genomic_DNA"/>
</dbReference>
<evidence type="ECO:0000313" key="3">
    <source>
        <dbReference type="Proteomes" id="UP000198534"/>
    </source>
</evidence>
<feature type="transmembrane region" description="Helical" evidence="1">
    <location>
        <begin position="330"/>
        <end position="351"/>
    </location>
</feature>
<feature type="transmembrane region" description="Helical" evidence="1">
    <location>
        <begin position="254"/>
        <end position="276"/>
    </location>
</feature>
<dbReference type="Proteomes" id="UP000198534">
    <property type="component" value="Unassembled WGS sequence"/>
</dbReference>
<keyword evidence="3" id="KW-1185">Reference proteome</keyword>
<gene>
    <name evidence="2" type="ORF">SAMN05444487_101228</name>
</gene>
<protein>
    <recommendedName>
        <fullName evidence="4">Bacteriocin-associated integral membrane (Putative immunity) protein</fullName>
    </recommendedName>
</protein>
<feature type="transmembrane region" description="Helical" evidence="1">
    <location>
        <begin position="623"/>
        <end position="644"/>
    </location>
</feature>
<keyword evidence="1" id="KW-1133">Transmembrane helix</keyword>
<accession>A0A1H2QHU6</accession>
<evidence type="ECO:0000313" key="2">
    <source>
        <dbReference type="EMBL" id="SDW06763.1"/>
    </source>
</evidence>
<feature type="transmembrane region" description="Helical" evidence="1">
    <location>
        <begin position="665"/>
        <end position="684"/>
    </location>
</feature>
<dbReference type="InterPro" id="IPR006541">
    <property type="entry name" value="Bacteriocin_ass"/>
</dbReference>
<dbReference type="STRING" id="1048340.SAMN05444487_101228"/>
<dbReference type="OrthoDB" id="2076832at2"/>
<keyword evidence="1" id="KW-0472">Membrane</keyword>
<feature type="transmembrane region" description="Helical" evidence="1">
    <location>
        <begin position="690"/>
        <end position="713"/>
    </location>
</feature>
<name>A0A1H2QHU6_9BACL</name>
<evidence type="ECO:0008006" key="4">
    <source>
        <dbReference type="Google" id="ProtNLM"/>
    </source>
</evidence>
<keyword evidence="1" id="KW-0812">Transmembrane</keyword>
<proteinExistence type="predicted"/>
<dbReference type="Pfam" id="PF07242">
    <property type="entry name" value="DUF1430"/>
    <property type="match status" value="1"/>
</dbReference>
<dbReference type="RefSeq" id="WP_091734856.1">
    <property type="nucleotide sequence ID" value="NZ_FNNQ01000001.1"/>
</dbReference>
<sequence>MKKIIFMLILVSYSLSSFILTNYYEAKEVHELQSGNKERINVVGWDKKEKVEEKLNKITKISRDEKTNIYKVIYKPVKTAEMPKIVLYVALGDKKKFQQQFQLKWGNFFRENEPKQNFLSSHNEKDNQQIGRIKLFSPTTMAEVRLLEAAKYENIRGTYLIDSQNKKILTDIKQRMKTEVGLDVKKETTLSVMDIFNDEGINSYLFVILIIVMVLICLCFLYYILLSFKELAILKMFGSSDAGLIVKHLMKMSIIIHLMALGTVLLGQALILVFYNGMSKIVDFSTEWMTWQLIFTCASVLISFIPFLMVYHIDIAAMLKNKKPIGLIQFLNYSSKLILTSLILFLFANLFHDYQEFRVQTSNQEKWETAKRYAFYEYQADNPENLDQWEYETGLKSKKLFKQADQKGAILVSPADGIVYKQKVKGFPPYDPDSGNVIYVNNNFLKENPVYDTKGNLVTVPEEDDRRIVVLVPKRLAGDSQLKDTYKKWYQFKRYIDEDMRNKRIGKKKRHHPKVNVTIIPIKDQQKHFLYNPEINKANQNYGVDSVLVVVNGNNMGGDSYLNYLTSGTFFAKTSQMDKPYEGLKQDIASAGLKDIILTTPSLYSKVDSYLFELKNKMKINSLLFFVLLTVGVVITVFMTLNYLERNKMIHAVKKVNGYSFYRRHYHFIGTVALLWMIIAGGAIAFKSSIVTSIILLLSVCLVLEVIIIYVVIKIGESKRTKDTLKGA</sequence>